<dbReference type="PROSITE" id="PS50268">
    <property type="entry name" value="CADHERIN_2"/>
    <property type="match status" value="10"/>
</dbReference>
<evidence type="ECO:0000313" key="11">
    <source>
        <dbReference type="EMBL" id="KJH47335.1"/>
    </source>
</evidence>
<dbReference type="OrthoDB" id="6252479at2759"/>
<feature type="domain" description="Cadherin" evidence="10">
    <location>
        <begin position="926"/>
        <end position="1023"/>
    </location>
</feature>
<dbReference type="SMART" id="SM00112">
    <property type="entry name" value="CA"/>
    <property type="match status" value="11"/>
</dbReference>
<feature type="domain" description="Cadherin" evidence="10">
    <location>
        <begin position="1031"/>
        <end position="1120"/>
    </location>
</feature>
<gene>
    <name evidence="11" type="ORF">DICVIV_06584</name>
</gene>
<keyword evidence="5" id="KW-0130">Cell adhesion</keyword>
<dbReference type="PRINTS" id="PR00205">
    <property type="entry name" value="CADHERIN"/>
</dbReference>
<dbReference type="PANTHER" id="PTHR24026">
    <property type="entry name" value="FAT ATYPICAL CADHERIN-RELATED"/>
    <property type="match status" value="1"/>
</dbReference>
<keyword evidence="7" id="KW-0472">Membrane</keyword>
<evidence type="ECO:0000259" key="10">
    <source>
        <dbReference type="PROSITE" id="PS50268"/>
    </source>
</evidence>
<evidence type="ECO:0000256" key="5">
    <source>
        <dbReference type="ARBA" id="ARBA00022889"/>
    </source>
</evidence>
<reference evidence="12" key="2">
    <citation type="journal article" date="2016" name="Sci. Rep.">
        <title>Dictyocaulus viviparus genome, variome and transcriptome elucidate lungworm biology and support future intervention.</title>
        <authorList>
            <person name="McNulty S.N."/>
            <person name="Strube C."/>
            <person name="Rosa B.A."/>
            <person name="Martin J.C."/>
            <person name="Tyagi R."/>
            <person name="Choi Y.J."/>
            <person name="Wang Q."/>
            <person name="Hallsworth Pepin K."/>
            <person name="Zhang X."/>
            <person name="Ozersky P."/>
            <person name="Wilson R.K."/>
            <person name="Sternberg P.W."/>
            <person name="Gasser R.B."/>
            <person name="Mitreva M."/>
        </authorList>
    </citation>
    <scope>NUCLEOTIDE SEQUENCE [LARGE SCALE GENOMIC DNA]</scope>
    <source>
        <strain evidence="12">HannoverDv2000</strain>
    </source>
</reference>
<feature type="domain" description="Cadherin" evidence="10">
    <location>
        <begin position="1533"/>
        <end position="1634"/>
    </location>
</feature>
<dbReference type="InterPro" id="IPR002126">
    <property type="entry name" value="Cadherin-like_dom"/>
</dbReference>
<keyword evidence="8" id="KW-0325">Glycoprotein</keyword>
<feature type="domain" description="Cadherin" evidence="10">
    <location>
        <begin position="323"/>
        <end position="426"/>
    </location>
</feature>
<dbReference type="GO" id="GO:0007156">
    <property type="term" value="P:homophilic cell adhesion via plasma membrane adhesion molecules"/>
    <property type="evidence" value="ECO:0007669"/>
    <property type="project" value="InterPro"/>
</dbReference>
<dbReference type="PANTHER" id="PTHR24026:SF126">
    <property type="entry name" value="PROTOCADHERIN FAT 4"/>
    <property type="match status" value="1"/>
</dbReference>
<keyword evidence="3" id="KW-0677">Repeat</keyword>
<evidence type="ECO:0000256" key="1">
    <source>
        <dbReference type="ARBA" id="ARBA00004370"/>
    </source>
</evidence>
<keyword evidence="4 9" id="KW-0106">Calcium</keyword>
<proteinExistence type="predicted"/>
<dbReference type="Gene3D" id="2.60.40.60">
    <property type="entry name" value="Cadherins"/>
    <property type="match status" value="11"/>
</dbReference>
<dbReference type="CDD" id="cd11304">
    <property type="entry name" value="Cadherin_repeat"/>
    <property type="match status" value="11"/>
</dbReference>
<evidence type="ECO:0000256" key="8">
    <source>
        <dbReference type="ARBA" id="ARBA00023180"/>
    </source>
</evidence>
<feature type="domain" description="Cadherin" evidence="10">
    <location>
        <begin position="1121"/>
        <end position="1222"/>
    </location>
</feature>
<accession>A0A0D8XS39</accession>
<comment type="subcellular location">
    <subcellularLocation>
        <location evidence="1">Membrane</location>
    </subcellularLocation>
</comment>
<dbReference type="Proteomes" id="UP000053766">
    <property type="component" value="Unassembled WGS sequence"/>
</dbReference>
<dbReference type="SUPFAM" id="SSF49313">
    <property type="entry name" value="Cadherin-like"/>
    <property type="match status" value="11"/>
</dbReference>
<reference evidence="11 12" key="1">
    <citation type="submission" date="2013-11" db="EMBL/GenBank/DDBJ databases">
        <title>Draft genome of the bovine lungworm Dictyocaulus viviparus.</title>
        <authorList>
            <person name="Mitreva M."/>
        </authorList>
    </citation>
    <scope>NUCLEOTIDE SEQUENCE [LARGE SCALE GENOMIC DNA]</scope>
    <source>
        <strain evidence="11 12">HannoverDv2000</strain>
    </source>
</reference>
<evidence type="ECO:0000256" key="4">
    <source>
        <dbReference type="ARBA" id="ARBA00022837"/>
    </source>
</evidence>
<dbReference type="GO" id="GO:0005886">
    <property type="term" value="C:plasma membrane"/>
    <property type="evidence" value="ECO:0007669"/>
    <property type="project" value="UniProtKB-SubCell"/>
</dbReference>
<feature type="domain" description="Cadherin" evidence="10">
    <location>
        <begin position="724"/>
        <end position="817"/>
    </location>
</feature>
<dbReference type="InterPro" id="IPR015919">
    <property type="entry name" value="Cadherin-like_sf"/>
</dbReference>
<evidence type="ECO:0000256" key="9">
    <source>
        <dbReference type="PROSITE-ProRule" id="PRU00043"/>
    </source>
</evidence>
<keyword evidence="6" id="KW-1133">Transmembrane helix</keyword>
<name>A0A0D8XS39_DICVI</name>
<dbReference type="Pfam" id="PF00028">
    <property type="entry name" value="Cadherin"/>
    <property type="match status" value="7"/>
</dbReference>
<dbReference type="STRING" id="29172.A0A0D8XS39"/>
<evidence type="ECO:0000256" key="6">
    <source>
        <dbReference type="ARBA" id="ARBA00022989"/>
    </source>
</evidence>
<feature type="domain" description="Cadherin" evidence="10">
    <location>
        <begin position="1322"/>
        <end position="1421"/>
    </location>
</feature>
<dbReference type="GO" id="GO:0005509">
    <property type="term" value="F:calcium ion binding"/>
    <property type="evidence" value="ECO:0007669"/>
    <property type="project" value="UniProtKB-UniRule"/>
</dbReference>
<protein>
    <submittedName>
        <fullName evidence="11">Cadherin domain protein</fullName>
    </submittedName>
</protein>
<sequence>MAIRIILSSSTLNYQKFAGDVLLRRPLKESDPDDVRISIIASDQGSPRKSTVCYVQVKIASGTSAVKLVEPFERNIRVPNDCQTSCQLEELNITGVAKWHIQSNVVSVRDYLFDAKKINDVSNHFMIVKRKLYMTSRPRLPSPWVLSLILSDRHERQKHVTIRIVESNSIMPTKPIKLSPLLPIGSKVTSLASKSKPSDDTFYYVPINQMNMAIEKIRMKIVDDRHLSFLEKNDHSSLFELDESNGDVYLIKKIRHLIGQQINMSYKEIDGRTFKTEEKMINFEVESGFIDVPYFDREILYITVSETVAFVLERSTEREKVHTDLDRAHVLSEIYANATVITTVNATTQFASPLYRFLEISNQFAIDQYSGEVSVIENLHWNETALLTSRFQAPYHLVVLASLGEVKSRVLLVVHVEDVNDNHPKILSSNEVTVFTGNSHIIHYVVATDDDYGSNATIGYEIISDPSNCFDIDPNSGALSMLRRPSSTESTIVVRASDNGSPSLFVDQTLKIRLPHVTHNWKYFAEDELVVELTDATPVGTVIRTIGLDVFGSSSVIFPILFHLFTSRLAPQNGTTSSARKFSFISRKRFADGTALFLVAVLSFFPFCSICSHHALHHKTGQRHLQEKAFIKILKCECASLRLLFYFKEAFRRRHCVGEATVQLSPSSSDFGIDDSGRITLLTSLIPGSYHLSVVAKTPAGNIDFLSMVIRVTSSKTAEPRISSASCGSITVPENRSLENFKQIVALNTSKNSRFSIQGSNKYFNIDPLSGRLSSVALDREQQSEHLLVINVTDGYMTDSCSVQITVSDVNDNAPQFSTSTPEMIAINDSVRLGDVVYRFTASDADIGSNARILFELVEDSSNIFDLDPESGELFIMRELSDTKKDWMVRVKVYDKGRPSLGVDRLLRIQNSRSVVDKTDIVPSFLRQKYVTSVDEGLTPGKIVSKVSLSSRDSRITYSIVEGNTDSAFEIDDDGVVRTAQELDYEIKESYNLKIIATGASPHQIHTRMFIDVNNVNDNPPVFRPQSKRKVLETLPIGSYITTVTANDADNASAIEYSLDTNEKRFVIDRFTGVVHLAANLDYETLQEIKVDVMANDGNFTAVTSFIVVVMDVNDNAPEFQQRSVSIEIPHYTAMNNLIAKLFAFDRDSGENGRVSYSLADDYGIFHLDSNDGTLTMSSSVLSDSEFLLTVTASDHGFPMMSSVIPVHIKITQNELQQRPEFAHSSYEFSVTESMVRHVVFGNVSVDDINPYFYRIMDPIMSEIFDIDRLGRTLTMTSSVLSDSEFLLTVTASDHGFPMMSSVIPVHIKITQNELQQRPEFAHSSYEFSVTESMVRHVVFGNVSVDDINPYFYRIMDPIMSEIFDIDRLGRFTLKKTLDKETQELYSFTIDVGSQPLIYNENSTASVTIRVLDVNDNAPLFHDDGNPVIISDALRNGDVLRILKATDADAGENGRVSYRIVSGDDYNIFTIDSDNGVLMFNQWNDEQLIRHIDGKWTVYVEARDHGTNQKASILALNIVIELKSWSGTAPFFVVPSYKVVVPENSSPDESTIFTAKATNRIGLPLNTVRYQLKDNDKIFAIHSTNGSIRLRHKLDYETKASYKMLLIASDGNLRSSIVSLEIIVLPVDEFPPVFTQSRYTFQANGLDLASYNSSQRNT</sequence>
<keyword evidence="12" id="KW-1185">Reference proteome</keyword>
<dbReference type="FunFam" id="2.60.40.60:FF:000116">
    <property type="entry name" value="Dachsous cadherin-related 2"/>
    <property type="match status" value="1"/>
</dbReference>
<organism evidence="11 12">
    <name type="scientific">Dictyocaulus viviparus</name>
    <name type="common">Bovine lungworm</name>
    <dbReference type="NCBI Taxonomy" id="29172"/>
    <lineage>
        <taxon>Eukaryota</taxon>
        <taxon>Metazoa</taxon>
        <taxon>Ecdysozoa</taxon>
        <taxon>Nematoda</taxon>
        <taxon>Chromadorea</taxon>
        <taxon>Rhabditida</taxon>
        <taxon>Rhabditina</taxon>
        <taxon>Rhabditomorpha</taxon>
        <taxon>Strongyloidea</taxon>
        <taxon>Metastrongylidae</taxon>
        <taxon>Dictyocaulus</taxon>
    </lineage>
</organism>
<dbReference type="EMBL" id="KN716312">
    <property type="protein sequence ID" value="KJH47335.1"/>
    <property type="molecule type" value="Genomic_DNA"/>
</dbReference>
<dbReference type="PROSITE" id="PS00232">
    <property type="entry name" value="CADHERIN_1"/>
    <property type="match status" value="4"/>
</dbReference>
<keyword evidence="2" id="KW-0812">Transmembrane</keyword>
<feature type="domain" description="Cadherin" evidence="10">
    <location>
        <begin position="442"/>
        <end position="524"/>
    </location>
</feature>
<evidence type="ECO:0000313" key="12">
    <source>
        <dbReference type="Proteomes" id="UP000053766"/>
    </source>
</evidence>
<evidence type="ECO:0000256" key="3">
    <source>
        <dbReference type="ARBA" id="ARBA00022737"/>
    </source>
</evidence>
<evidence type="ECO:0000256" key="7">
    <source>
        <dbReference type="ARBA" id="ARBA00023136"/>
    </source>
</evidence>
<evidence type="ECO:0000256" key="2">
    <source>
        <dbReference type="ARBA" id="ARBA00022692"/>
    </source>
</evidence>
<feature type="domain" description="Cadherin" evidence="10">
    <location>
        <begin position="819"/>
        <end position="925"/>
    </location>
</feature>
<feature type="domain" description="Cadherin" evidence="10">
    <location>
        <begin position="1430"/>
        <end position="1532"/>
    </location>
</feature>
<dbReference type="InterPro" id="IPR020894">
    <property type="entry name" value="Cadherin_CS"/>
</dbReference>